<dbReference type="PANTHER" id="PTHR30143">
    <property type="entry name" value="ACID HYDRATASE"/>
    <property type="match status" value="1"/>
</dbReference>
<dbReference type="GO" id="GO:0005737">
    <property type="term" value="C:cytoplasm"/>
    <property type="evidence" value="ECO:0007669"/>
    <property type="project" value="TreeGrafter"/>
</dbReference>
<organism evidence="3 4">
    <name type="scientific">Georgenia thermotolerans</name>
    <dbReference type="NCBI Taxonomy" id="527326"/>
    <lineage>
        <taxon>Bacteria</taxon>
        <taxon>Bacillati</taxon>
        <taxon>Actinomycetota</taxon>
        <taxon>Actinomycetes</taxon>
        <taxon>Micrococcales</taxon>
        <taxon>Bogoriellaceae</taxon>
        <taxon>Georgenia</taxon>
    </lineage>
</organism>
<dbReference type="GO" id="GO:0008684">
    <property type="term" value="F:2-oxopent-4-enoate hydratase activity"/>
    <property type="evidence" value="ECO:0007669"/>
    <property type="project" value="TreeGrafter"/>
</dbReference>
<dbReference type="InterPro" id="IPR050772">
    <property type="entry name" value="Hydratase-Decarb/MhpD_sf"/>
</dbReference>
<dbReference type="AlphaFoldDB" id="A0A7J5UTJ5"/>
<keyword evidence="1" id="KW-0456">Lyase</keyword>
<dbReference type="Proteomes" id="UP000451860">
    <property type="component" value="Unassembled WGS sequence"/>
</dbReference>
<dbReference type="PANTHER" id="PTHR30143:SF0">
    <property type="entry name" value="2-KETO-4-PENTENOATE HYDRATASE"/>
    <property type="match status" value="1"/>
</dbReference>
<keyword evidence="4" id="KW-1185">Reference proteome</keyword>
<protein>
    <submittedName>
        <fullName evidence="3">2-keto-4-pentenoate hydratase</fullName>
    </submittedName>
</protein>
<feature type="domain" description="Fumarylacetoacetase-like C-terminal" evidence="2">
    <location>
        <begin position="94"/>
        <end position="263"/>
    </location>
</feature>
<evidence type="ECO:0000259" key="2">
    <source>
        <dbReference type="Pfam" id="PF01557"/>
    </source>
</evidence>
<dbReference type="RefSeq" id="WP_152203114.1">
    <property type="nucleotide sequence ID" value="NZ_VUKF01000022.1"/>
</dbReference>
<dbReference type="EMBL" id="WHJE01000007">
    <property type="protein sequence ID" value="KAE8765598.1"/>
    <property type="molecule type" value="Genomic_DNA"/>
</dbReference>
<proteinExistence type="predicted"/>
<evidence type="ECO:0000313" key="3">
    <source>
        <dbReference type="EMBL" id="KAE8765598.1"/>
    </source>
</evidence>
<dbReference type="OrthoDB" id="9792137at2"/>
<accession>A0A7J5UTJ5</accession>
<evidence type="ECO:0000313" key="4">
    <source>
        <dbReference type="Proteomes" id="UP000451860"/>
    </source>
</evidence>
<gene>
    <name evidence="3" type="ORF">GB883_02815</name>
</gene>
<dbReference type="Pfam" id="PF01557">
    <property type="entry name" value="FAA_hydrolase"/>
    <property type="match status" value="1"/>
</dbReference>
<sequence>MTIPNAVQAVHVRPKLRALADALWAAQQTRVAIPQPSTTTNPGLTVTDAYAVQGANLARRYAAGEKPVGHKVGLTSLAMQQQLGVDEPDFGVITDAMVTANGGTVDPATMLAPKLEAELAFRIGSALSVGPTLEQLRAAISDVAVAIELIDSRVEDWKIALVDTVADNASSAGIVVGPWAPATDELLDSLPNVVVRLLRDDEEVAAGPGSAVLGDPLVALHWLAGAIGAYGQSFKPGDIVLAGAVAASVPLDPGVTWSATAEGFDPVVVHSATAQ</sequence>
<dbReference type="InterPro" id="IPR011234">
    <property type="entry name" value="Fumarylacetoacetase-like_C"/>
</dbReference>
<dbReference type="InterPro" id="IPR036663">
    <property type="entry name" value="Fumarylacetoacetase_C_sf"/>
</dbReference>
<name>A0A7J5UTJ5_9MICO</name>
<dbReference type="SUPFAM" id="SSF56529">
    <property type="entry name" value="FAH"/>
    <property type="match status" value="1"/>
</dbReference>
<reference evidence="3 4" key="1">
    <citation type="submission" date="2019-10" db="EMBL/GenBank/DDBJ databases">
        <title>Georgenia wutianyii sp. nov. and Georgenia yuyongxinii sp. nov. isolated from plateau pika (Ochotona curzoniae) in the Qinghai-Tibet plateau of China.</title>
        <authorList>
            <person name="Tian Z."/>
        </authorList>
    </citation>
    <scope>NUCLEOTIDE SEQUENCE [LARGE SCALE GENOMIC DNA]</scope>
    <source>
        <strain evidence="3 4">DSM 21501</strain>
    </source>
</reference>
<dbReference type="Gene3D" id="3.90.850.10">
    <property type="entry name" value="Fumarylacetoacetase-like, C-terminal domain"/>
    <property type="match status" value="1"/>
</dbReference>
<comment type="caution">
    <text evidence="3">The sequence shown here is derived from an EMBL/GenBank/DDBJ whole genome shotgun (WGS) entry which is preliminary data.</text>
</comment>
<evidence type="ECO:0000256" key="1">
    <source>
        <dbReference type="ARBA" id="ARBA00023239"/>
    </source>
</evidence>